<dbReference type="Proteomes" id="UP000267464">
    <property type="component" value="Unassembled WGS sequence"/>
</dbReference>
<keyword evidence="1" id="KW-1133">Transmembrane helix</keyword>
<reference evidence="2 3" key="1">
    <citation type="submission" date="2018-08" db="EMBL/GenBank/DDBJ databases">
        <authorList>
            <person name="Khan S.A."/>
            <person name="Jeon C.O."/>
            <person name="Chun B.H."/>
            <person name="Jeong S.E."/>
        </authorList>
    </citation>
    <scope>NUCLEOTIDE SEQUENCE [LARGE SCALE GENOMIC DNA]</scope>
    <source>
        <strain evidence="2 3">S-16</strain>
    </source>
</reference>
<gene>
    <name evidence="2" type="ORF">DZC73_10840</name>
</gene>
<evidence type="ECO:0000313" key="2">
    <source>
        <dbReference type="EMBL" id="RQP25316.1"/>
    </source>
</evidence>
<accession>A0A3N7HVD4</accession>
<keyword evidence="3" id="KW-1185">Reference proteome</keyword>
<dbReference type="AlphaFoldDB" id="A0A3N7HVD4"/>
<evidence type="ECO:0000313" key="3">
    <source>
        <dbReference type="Proteomes" id="UP000267464"/>
    </source>
</evidence>
<organism evidence="2 3">
    <name type="scientific">Piscinibacter terrae</name>
    <dbReference type="NCBI Taxonomy" id="2496871"/>
    <lineage>
        <taxon>Bacteria</taxon>
        <taxon>Pseudomonadati</taxon>
        <taxon>Pseudomonadota</taxon>
        <taxon>Betaproteobacteria</taxon>
        <taxon>Burkholderiales</taxon>
        <taxon>Sphaerotilaceae</taxon>
        <taxon>Piscinibacter</taxon>
    </lineage>
</organism>
<evidence type="ECO:0000256" key="1">
    <source>
        <dbReference type="SAM" id="Phobius"/>
    </source>
</evidence>
<protein>
    <submittedName>
        <fullName evidence="2">Type II secretion system protein</fullName>
    </submittedName>
</protein>
<reference evidence="2 3" key="2">
    <citation type="submission" date="2018-12" db="EMBL/GenBank/DDBJ databases">
        <title>Rhizobacter gummiphilus sp. nov., a rubber-degrading bacterium isolated from the soil of a botanical garden in Japan.</title>
        <authorList>
            <person name="Shunsuke S.S."/>
        </authorList>
    </citation>
    <scope>NUCLEOTIDE SEQUENCE [LARGE SCALE GENOMIC DNA]</scope>
    <source>
        <strain evidence="2 3">S-16</strain>
    </source>
</reference>
<keyword evidence="1" id="KW-0812">Transmembrane</keyword>
<dbReference type="RefSeq" id="WP_124540226.1">
    <property type="nucleotide sequence ID" value="NZ_QUSW01000002.1"/>
</dbReference>
<name>A0A3N7HVD4_9BURK</name>
<proteinExistence type="predicted"/>
<comment type="caution">
    <text evidence="2">The sequence shown here is derived from an EMBL/GenBank/DDBJ whole genome shotgun (WGS) entry which is preliminary data.</text>
</comment>
<dbReference type="EMBL" id="QUSW01000002">
    <property type="protein sequence ID" value="RQP25316.1"/>
    <property type="molecule type" value="Genomic_DNA"/>
</dbReference>
<feature type="transmembrane region" description="Helical" evidence="1">
    <location>
        <begin position="7"/>
        <end position="31"/>
    </location>
</feature>
<sequence length="277" mass="28683">MKHAARGFTLLEAVLVISMTGVIAAIIAVFVKAPVNAYVDQARRAELSDTADNALRRIAREVQRALPNSVRVDATGTILEFLPVSAGGRYRAAPDATGGGDFLDFNSTTDGSFSVLGPTVAVAAGDQLVVYNLGLPGADAYSGESRRALTSTGSALSTLTYTVGGTQFPFASPSNRFQIVNTPVTFYCAPVAGGSGTLRRYGGYAIQSSQPINASGAPLSTLTGNNNALLAANVDTCSFVYNSSASARNGLLTLTLKITSGGESVTLMHQVHLDNSP</sequence>
<dbReference type="OrthoDB" id="9788802at2"/>
<dbReference type="PROSITE" id="PS00409">
    <property type="entry name" value="PROKAR_NTER_METHYL"/>
    <property type="match status" value="1"/>
</dbReference>
<dbReference type="InterPro" id="IPR012902">
    <property type="entry name" value="N_methyl_site"/>
</dbReference>
<keyword evidence="1" id="KW-0472">Membrane</keyword>